<dbReference type="Proteomes" id="UP000014227">
    <property type="component" value="Chromosome I"/>
</dbReference>
<evidence type="ECO:0000313" key="3">
    <source>
        <dbReference type="Proteomes" id="UP000014227"/>
    </source>
</evidence>
<keyword evidence="1" id="KW-0472">Membrane</keyword>
<dbReference type="EMBL" id="HF951689">
    <property type="protein sequence ID" value="CCW34306.1"/>
    <property type="molecule type" value="Genomic_DNA"/>
</dbReference>
<evidence type="ECO:0000256" key="1">
    <source>
        <dbReference type="SAM" id="Phobius"/>
    </source>
</evidence>
<organism evidence="2 3">
    <name type="scientific">Chthonomonas calidirosea (strain DSM 23976 / ICMP 18418 / T49)</name>
    <dbReference type="NCBI Taxonomy" id="1303518"/>
    <lineage>
        <taxon>Bacteria</taxon>
        <taxon>Bacillati</taxon>
        <taxon>Armatimonadota</taxon>
        <taxon>Chthonomonadia</taxon>
        <taxon>Chthonomonadales</taxon>
        <taxon>Chthonomonadaceae</taxon>
        <taxon>Chthonomonas</taxon>
    </lineage>
</organism>
<dbReference type="PATRIC" id="fig|1303518.3.peg.478"/>
<dbReference type="RefSeq" id="WP_016481868.1">
    <property type="nucleotide sequence ID" value="NC_021487.1"/>
</dbReference>
<dbReference type="KEGG" id="ccz:CCALI_00472"/>
<evidence type="ECO:0008006" key="4">
    <source>
        <dbReference type="Google" id="ProtNLM"/>
    </source>
</evidence>
<name>S0ESK6_CHTCT</name>
<keyword evidence="1" id="KW-0812">Transmembrane</keyword>
<dbReference type="STRING" id="454171.CP488_00682"/>
<sequence length="169" mass="19192">MQRSSWIALGLSVLLIAILVVSYFVSQARPKPFDATQAQQILHDLQVAVRQKDVEGIMHYVAPNARLIGDMDTQKARLLLARAFRTMQNPEPSVSDVQFHADADEPSVSFDLNLRDQGPDYTSDEYEGRITLYFRQVTITHLFGLYHTVEWRIVHAETTGPNPDNFGDF</sequence>
<dbReference type="HOGENOM" id="CLU_1575708_0_0_0"/>
<feature type="transmembrane region" description="Helical" evidence="1">
    <location>
        <begin position="6"/>
        <end position="25"/>
    </location>
</feature>
<proteinExistence type="predicted"/>
<dbReference type="AlphaFoldDB" id="S0ESK6"/>
<keyword evidence="1" id="KW-1133">Transmembrane helix</keyword>
<evidence type="ECO:0000313" key="2">
    <source>
        <dbReference type="EMBL" id="CCW34306.1"/>
    </source>
</evidence>
<dbReference type="InParanoid" id="S0ESK6"/>
<gene>
    <name evidence="2" type="ORF">CCALI_00472</name>
</gene>
<keyword evidence="3" id="KW-1185">Reference proteome</keyword>
<protein>
    <recommendedName>
        <fullName evidence="4">SnoaL-like domain-containing protein</fullName>
    </recommendedName>
</protein>
<reference evidence="3" key="1">
    <citation type="submission" date="2013-03" db="EMBL/GenBank/DDBJ databases">
        <title>Genome sequence of Chthonomonas calidirosea, the first sequenced genome from the Armatimonadetes phylum (formally candidate division OP10).</title>
        <authorList>
            <person name="Lee K.C.Y."/>
            <person name="Morgan X.C."/>
            <person name="Dunfield P.F."/>
            <person name="Tamas I."/>
            <person name="Houghton K.M."/>
            <person name="Vyssotski M."/>
            <person name="Ryan J.L.J."/>
            <person name="Lagutin K."/>
            <person name="McDonald I.R."/>
            <person name="Stott M.B."/>
        </authorList>
    </citation>
    <scope>NUCLEOTIDE SEQUENCE [LARGE SCALE GENOMIC DNA]</scope>
    <source>
        <strain evidence="3">DSM 23976 / ICMP 18418 / T49</strain>
    </source>
</reference>
<accession>S0ESK6</accession>